<evidence type="ECO:0000256" key="3">
    <source>
        <dbReference type="ARBA" id="ARBA00023136"/>
    </source>
</evidence>
<evidence type="ECO:0000256" key="5">
    <source>
        <dbReference type="RuleBase" id="RU000488"/>
    </source>
</evidence>
<evidence type="ECO:0000256" key="2">
    <source>
        <dbReference type="ARBA" id="ARBA00022692"/>
    </source>
</evidence>
<dbReference type="InterPro" id="IPR023395">
    <property type="entry name" value="MCP_dom_sf"/>
</dbReference>
<dbReference type="PROSITE" id="PS50920">
    <property type="entry name" value="SOLCAR"/>
    <property type="match status" value="2"/>
</dbReference>
<organism evidence="7 8">
    <name type="scientific">Rehmannia glutinosa</name>
    <name type="common">Chinese foxglove</name>
    <dbReference type="NCBI Taxonomy" id="99300"/>
    <lineage>
        <taxon>Eukaryota</taxon>
        <taxon>Viridiplantae</taxon>
        <taxon>Streptophyta</taxon>
        <taxon>Embryophyta</taxon>
        <taxon>Tracheophyta</taxon>
        <taxon>Spermatophyta</taxon>
        <taxon>Magnoliopsida</taxon>
        <taxon>eudicotyledons</taxon>
        <taxon>Gunneridae</taxon>
        <taxon>Pentapetalae</taxon>
        <taxon>asterids</taxon>
        <taxon>lamiids</taxon>
        <taxon>Lamiales</taxon>
        <taxon>Orobanchaceae</taxon>
        <taxon>Rehmannieae</taxon>
        <taxon>Rehmannia</taxon>
    </lineage>
</organism>
<gene>
    <name evidence="7" type="ORF">DH2020_009251</name>
</gene>
<dbReference type="Proteomes" id="UP001318860">
    <property type="component" value="Unassembled WGS sequence"/>
</dbReference>
<proteinExistence type="inferred from homology"/>
<evidence type="ECO:0000256" key="6">
    <source>
        <dbReference type="SAM" id="Phobius"/>
    </source>
</evidence>
<dbReference type="Gene3D" id="1.50.40.10">
    <property type="entry name" value="Mitochondrial carrier domain"/>
    <property type="match status" value="2"/>
</dbReference>
<keyword evidence="3 4" id="KW-0472">Membrane</keyword>
<feature type="transmembrane region" description="Helical" evidence="6">
    <location>
        <begin position="80"/>
        <end position="102"/>
    </location>
</feature>
<dbReference type="InterPro" id="IPR018108">
    <property type="entry name" value="MCP_transmembrane"/>
</dbReference>
<keyword evidence="5" id="KW-0813">Transport</keyword>
<dbReference type="PANTHER" id="PTHR46080:SF3">
    <property type="entry name" value="MITOCHONDRIAL SUBSTRATE CARRIER FAMILY PROTEIN"/>
    <property type="match status" value="1"/>
</dbReference>
<dbReference type="EMBL" id="JABTTQ020000005">
    <property type="protein sequence ID" value="KAK6155003.1"/>
    <property type="molecule type" value="Genomic_DNA"/>
</dbReference>
<name>A0ABR0X5R5_REHGL</name>
<reference evidence="7 8" key="1">
    <citation type="journal article" date="2021" name="Comput. Struct. Biotechnol. J.">
        <title>De novo genome assembly of the potent medicinal plant Rehmannia glutinosa using nanopore technology.</title>
        <authorList>
            <person name="Ma L."/>
            <person name="Dong C."/>
            <person name="Song C."/>
            <person name="Wang X."/>
            <person name="Zheng X."/>
            <person name="Niu Y."/>
            <person name="Chen S."/>
            <person name="Feng W."/>
        </authorList>
    </citation>
    <scope>NUCLEOTIDE SEQUENCE [LARGE SCALE GENOMIC DNA]</scope>
    <source>
        <strain evidence="7">DH-2019</strain>
    </source>
</reference>
<evidence type="ECO:0000313" key="7">
    <source>
        <dbReference type="EMBL" id="KAK6155003.1"/>
    </source>
</evidence>
<keyword evidence="6" id="KW-1133">Transmembrane helix</keyword>
<evidence type="ECO:0000256" key="4">
    <source>
        <dbReference type="PROSITE-ProRule" id="PRU00282"/>
    </source>
</evidence>
<feature type="repeat" description="Solcar" evidence="4">
    <location>
        <begin position="189"/>
        <end position="274"/>
    </location>
</feature>
<dbReference type="Pfam" id="PF00153">
    <property type="entry name" value="Mito_carr"/>
    <property type="match status" value="2"/>
</dbReference>
<sequence>MDNTTGRQRRSFGPTEINWDKLDKKKYYVVGSGIFTGLTVALYPISVVKTRLQVTSHDAVERNALSVIKGLLKTDGVPGLYKGFGTVIIGTVPARIIFLTALETTKVAAFKLVEPLRLSEPTQAAIANGVAGMMGSFCSQAVFVPIDVVFGGLYRGFGLSVMTYSPSSAVWWASYGASQRVIWSFKRRKIVMVQAAGGIFAAAMASCITTPLDTIKTRLQVMGHEKRPTTRQVVRNLIANDGWTGFYRGLGPRFFSVSAWGTSMILAYEYLILGLSASPWPVTELRICLVLEGESMSLTRYKINFVFLLLLRRGEKRDGMSRFKPGYAQLA</sequence>
<keyword evidence="8" id="KW-1185">Reference proteome</keyword>
<accession>A0ABR0X5R5</accession>
<dbReference type="PANTHER" id="PTHR46080">
    <property type="entry name" value="MITOCHONDRIAL SUBSTRATE CARRIER FAMILY PROTEIN J"/>
    <property type="match status" value="1"/>
</dbReference>
<feature type="repeat" description="Solcar" evidence="4">
    <location>
        <begin position="25"/>
        <end position="108"/>
    </location>
</feature>
<comment type="caution">
    <text evidence="7">The sequence shown here is derived from an EMBL/GenBank/DDBJ whole genome shotgun (WGS) entry which is preliminary data.</text>
</comment>
<dbReference type="SUPFAM" id="SSF103506">
    <property type="entry name" value="Mitochondrial carrier"/>
    <property type="match status" value="1"/>
</dbReference>
<feature type="transmembrane region" description="Helical" evidence="6">
    <location>
        <begin position="27"/>
        <end position="45"/>
    </location>
</feature>
<keyword evidence="2 4" id="KW-0812">Transmembrane</keyword>
<comment type="similarity">
    <text evidence="5">Belongs to the mitochondrial carrier (TC 2.A.29) family.</text>
</comment>
<comment type="subcellular location">
    <subcellularLocation>
        <location evidence="1">Membrane</location>
        <topology evidence="1">Multi-pass membrane protein</topology>
    </subcellularLocation>
</comment>
<evidence type="ECO:0000256" key="1">
    <source>
        <dbReference type="ARBA" id="ARBA00004141"/>
    </source>
</evidence>
<protein>
    <submittedName>
        <fullName evidence="7">Uncharacterized protein</fullName>
    </submittedName>
</protein>
<feature type="transmembrane region" description="Helical" evidence="6">
    <location>
        <begin position="190"/>
        <end position="212"/>
    </location>
</feature>
<evidence type="ECO:0000313" key="8">
    <source>
        <dbReference type="Proteomes" id="UP001318860"/>
    </source>
</evidence>